<feature type="compositionally biased region" description="Acidic residues" evidence="3">
    <location>
        <begin position="1132"/>
        <end position="1143"/>
    </location>
</feature>
<evidence type="ECO:0000313" key="5">
    <source>
        <dbReference type="EMBL" id="SJL09188.1"/>
    </source>
</evidence>
<feature type="compositionally biased region" description="Polar residues" evidence="3">
    <location>
        <begin position="728"/>
        <end position="739"/>
    </location>
</feature>
<feature type="compositionally biased region" description="Low complexity" evidence="3">
    <location>
        <begin position="351"/>
        <end position="374"/>
    </location>
</feature>
<feature type="compositionally biased region" description="Low complexity" evidence="3">
    <location>
        <begin position="445"/>
        <end position="459"/>
    </location>
</feature>
<dbReference type="PANTHER" id="PTHR24346:SF110">
    <property type="entry name" value="NON-SPECIFIC SERINE_THREONINE PROTEIN KINASE"/>
    <property type="match status" value="1"/>
</dbReference>
<dbReference type="PANTHER" id="PTHR24346">
    <property type="entry name" value="MAP/MICROTUBULE AFFINITY-REGULATING KINASE"/>
    <property type="match status" value="1"/>
</dbReference>
<feature type="compositionally biased region" description="Low complexity" evidence="3">
    <location>
        <begin position="629"/>
        <end position="650"/>
    </location>
</feature>
<proteinExistence type="predicted"/>
<feature type="region of interest" description="Disordered" evidence="3">
    <location>
        <begin position="615"/>
        <end position="816"/>
    </location>
</feature>
<dbReference type="AlphaFoldDB" id="A0A284RK98"/>
<feature type="compositionally biased region" description="Polar residues" evidence="3">
    <location>
        <begin position="673"/>
        <end position="682"/>
    </location>
</feature>
<dbReference type="GO" id="GO:0004674">
    <property type="term" value="F:protein serine/threonine kinase activity"/>
    <property type="evidence" value="ECO:0007669"/>
    <property type="project" value="TreeGrafter"/>
</dbReference>
<dbReference type="Gene3D" id="1.10.510.10">
    <property type="entry name" value="Transferase(Phosphotransferase) domain 1"/>
    <property type="match status" value="1"/>
</dbReference>
<keyword evidence="2" id="KW-0067">ATP-binding</keyword>
<dbReference type="Pfam" id="PF00069">
    <property type="entry name" value="Pkinase"/>
    <property type="match status" value="1"/>
</dbReference>
<dbReference type="GO" id="GO:0035556">
    <property type="term" value="P:intracellular signal transduction"/>
    <property type="evidence" value="ECO:0007669"/>
    <property type="project" value="TreeGrafter"/>
</dbReference>
<dbReference type="InterPro" id="IPR000719">
    <property type="entry name" value="Prot_kinase_dom"/>
</dbReference>
<keyword evidence="6" id="KW-1185">Reference proteome</keyword>
<feature type="compositionally biased region" description="Acidic residues" evidence="3">
    <location>
        <begin position="1238"/>
        <end position="1247"/>
    </location>
</feature>
<feature type="compositionally biased region" description="Polar residues" evidence="3">
    <location>
        <begin position="987"/>
        <end position="997"/>
    </location>
</feature>
<dbReference type="PROSITE" id="PS00108">
    <property type="entry name" value="PROTEIN_KINASE_ST"/>
    <property type="match status" value="1"/>
</dbReference>
<dbReference type="PROSITE" id="PS50011">
    <property type="entry name" value="PROTEIN_KINASE_DOM"/>
    <property type="match status" value="1"/>
</dbReference>
<evidence type="ECO:0000313" key="6">
    <source>
        <dbReference type="Proteomes" id="UP000219338"/>
    </source>
</evidence>
<keyword evidence="1" id="KW-0547">Nucleotide-binding</keyword>
<name>A0A284RK98_ARMOS</name>
<feature type="compositionally biased region" description="Low complexity" evidence="3">
    <location>
        <begin position="1003"/>
        <end position="1020"/>
    </location>
</feature>
<dbReference type="InterPro" id="IPR011009">
    <property type="entry name" value="Kinase-like_dom_sf"/>
</dbReference>
<dbReference type="STRING" id="47428.A0A284RK98"/>
<evidence type="ECO:0000259" key="4">
    <source>
        <dbReference type="PROSITE" id="PS50011"/>
    </source>
</evidence>
<evidence type="ECO:0000256" key="2">
    <source>
        <dbReference type="ARBA" id="ARBA00022840"/>
    </source>
</evidence>
<gene>
    <name evidence="5" type="ORF">ARMOST_12564</name>
</gene>
<dbReference type="OMA" id="ATESNIW"/>
<dbReference type="Proteomes" id="UP000219338">
    <property type="component" value="Unassembled WGS sequence"/>
</dbReference>
<feature type="domain" description="Protein kinase" evidence="4">
    <location>
        <begin position="43"/>
        <end position="307"/>
    </location>
</feature>
<feature type="region of interest" description="Disordered" evidence="3">
    <location>
        <begin position="336"/>
        <end position="416"/>
    </location>
</feature>
<sequence>MSTGHAHKHSGSVSQNQKAQLANAYNELGKELASHKVRVVGNYTLGKVIGEGASVAVGWRSAVTVDGDTGAYGKVRMGTHRLTSTRVAIKQIPKSMSATLTREIHHHRQLHHPHVAQMYEVIATESSIWIVTELCSGGELFDYLVEKGRLSEDETKVMFGQLCLAVAYLHEKGIVHRDLKLENVLLDERCKVKLGDFGFTREFERGTLMETFCGTTGYASPEMLQGKKYQGPEVDVWSLGIILYCLLTGTLPFDDDDEAVMRQKIIKGNFEDPEWLSLESRDLIKNILVMDPAKRLTIPQILTHSWFGTTIPTFQHESPIHLSPNSVPAMLSASGYEFPSETSSPDVPLQSIPESNRSSEASSYSNHSSTFHSTCGTSPPTTPDRSSGDSFEDLPKTTPAIHANPSETTIRRPLQPSDLDSIITKVETVVEEEADDVLEVPSPPQRSLSSSSKAPPVHSVRTPARTKRRSVSSQLSDGESPIAEKTPSLPTPQGQDIDFSSLLSTPAPIIFSTPLERELLNSLSMLGFDLGQIVYSVLNDACDAAGALWWMLKRKAEKKLLEDADSLITPASAIETHIKDAKAEAKHSVSIGTQTEPTIPAPLSVIRTTPQFAIVPPTPTFVPRPTTPPRSTASPTSRTLSPSSSMVVESSRSHPTTPAGSMKEHKVRKPRSGSVSIMQRATTALEAAGLVRKKSSEAVKEDRDRDRDRERTKETERKSGTSDDPRSSYGSTSSISKLTKSPPMKATKGPPTTPPPHELHPQIGSPWVLTNSRDSSPRRPGLVAPTPANSPGNISTSSSAQNLTPTGKGNHGSQRNRANLLTAFRLWFHEDRKGKRKENNGNISPAKGPSGIGRGRPVMSTSQSYSAGSIKRRTSGGAGGGKFARGGRHRAQRGSISSRRSSSVNSRRSSVNSVQMIVLDSPHVPGMRSFGSHTPNSERGEYSSRPSSIRSVSKRHRKSPSASSAGSTHFRTASPIQKYHRRGGSGSSTRVVRQVQTRPAHVRSNSTTSSLHSPCSSRPASFHEFSDNEGFRTGSPFRPHSRRNLDETPRRSGYSSGSTTYFQKRHGLFSNPVIYGNSIGRSSWKKSWGLEPPGWQTRTAHLPVEVLSISPAAEGTSIRDVFSGRQSLNLGDESDWVDEDDDIPYAGGLGQMPTASSSSSVPTHRIESPVTLSPAPRGHRNKRAVKGSNVPSGSGAARQKVSERPSPVSVTDPAPEARGGRRQLPPGRAGSAFRQAIQEEDEEEEEE</sequence>
<dbReference type="SUPFAM" id="SSF56112">
    <property type="entry name" value="Protein kinase-like (PK-like)"/>
    <property type="match status" value="1"/>
</dbReference>
<feature type="compositionally biased region" description="Pro residues" evidence="3">
    <location>
        <begin position="616"/>
        <end position="628"/>
    </location>
</feature>
<feature type="region of interest" description="Disordered" evidence="3">
    <location>
        <begin position="1128"/>
        <end position="1247"/>
    </location>
</feature>
<organism evidence="5 6">
    <name type="scientific">Armillaria ostoyae</name>
    <name type="common">Armillaria root rot fungus</name>
    <dbReference type="NCBI Taxonomy" id="47428"/>
    <lineage>
        <taxon>Eukaryota</taxon>
        <taxon>Fungi</taxon>
        <taxon>Dikarya</taxon>
        <taxon>Basidiomycota</taxon>
        <taxon>Agaricomycotina</taxon>
        <taxon>Agaricomycetes</taxon>
        <taxon>Agaricomycetidae</taxon>
        <taxon>Agaricales</taxon>
        <taxon>Marasmiineae</taxon>
        <taxon>Physalacriaceae</taxon>
        <taxon>Armillaria</taxon>
    </lineage>
</organism>
<feature type="region of interest" description="Disordered" evidence="3">
    <location>
        <begin position="433"/>
        <end position="497"/>
    </location>
</feature>
<feature type="compositionally biased region" description="Polar residues" evidence="3">
    <location>
        <begin position="960"/>
        <end position="975"/>
    </location>
</feature>
<reference evidence="6" key="1">
    <citation type="journal article" date="2017" name="Nat. Ecol. Evol.">
        <title>Genome expansion and lineage-specific genetic innovations in the forest pathogenic fungi Armillaria.</title>
        <authorList>
            <person name="Sipos G."/>
            <person name="Prasanna A.N."/>
            <person name="Walter M.C."/>
            <person name="O'Connor E."/>
            <person name="Balint B."/>
            <person name="Krizsan K."/>
            <person name="Kiss B."/>
            <person name="Hess J."/>
            <person name="Varga T."/>
            <person name="Slot J."/>
            <person name="Riley R."/>
            <person name="Boka B."/>
            <person name="Rigling D."/>
            <person name="Barry K."/>
            <person name="Lee J."/>
            <person name="Mihaltcheva S."/>
            <person name="LaButti K."/>
            <person name="Lipzen A."/>
            <person name="Waldron R."/>
            <person name="Moloney N.M."/>
            <person name="Sperisen C."/>
            <person name="Kredics L."/>
            <person name="Vagvoelgyi C."/>
            <person name="Patrignani A."/>
            <person name="Fitzpatrick D."/>
            <person name="Nagy I."/>
            <person name="Doyle S."/>
            <person name="Anderson J.B."/>
            <person name="Grigoriev I.V."/>
            <person name="Gueldener U."/>
            <person name="Muensterkoetter M."/>
            <person name="Nagy L.G."/>
        </authorList>
    </citation>
    <scope>NUCLEOTIDE SEQUENCE [LARGE SCALE GENOMIC DNA]</scope>
    <source>
        <strain evidence="6">C18/9</strain>
    </source>
</reference>
<dbReference type="EMBL" id="FUEG01000010">
    <property type="protein sequence ID" value="SJL09188.1"/>
    <property type="molecule type" value="Genomic_DNA"/>
</dbReference>
<dbReference type="GO" id="GO:0005524">
    <property type="term" value="F:ATP binding"/>
    <property type="evidence" value="ECO:0007669"/>
    <property type="project" value="UniProtKB-KW"/>
</dbReference>
<feature type="compositionally biased region" description="Polar residues" evidence="3">
    <location>
        <begin position="787"/>
        <end position="816"/>
    </location>
</feature>
<accession>A0A284RK98</accession>
<feature type="region of interest" description="Disordered" evidence="3">
    <location>
        <begin position="831"/>
        <end position="1059"/>
    </location>
</feature>
<feature type="compositionally biased region" description="Polar residues" evidence="3">
    <location>
        <begin position="375"/>
        <end position="389"/>
    </location>
</feature>
<dbReference type="CDD" id="cd14003">
    <property type="entry name" value="STKc_AMPK-like"/>
    <property type="match status" value="1"/>
</dbReference>
<feature type="compositionally biased region" description="Basic and acidic residues" evidence="3">
    <location>
        <begin position="694"/>
        <end position="726"/>
    </location>
</feature>
<dbReference type="OrthoDB" id="504170at2759"/>
<evidence type="ECO:0000256" key="3">
    <source>
        <dbReference type="SAM" id="MobiDB-lite"/>
    </source>
</evidence>
<feature type="compositionally biased region" description="Polar residues" evidence="3">
    <location>
        <begin position="1153"/>
        <end position="1162"/>
    </location>
</feature>
<dbReference type="InterPro" id="IPR008271">
    <property type="entry name" value="Ser/Thr_kinase_AS"/>
</dbReference>
<protein>
    <recommendedName>
        <fullName evidence="4">Protein kinase domain-containing protein</fullName>
    </recommendedName>
</protein>
<dbReference type="FunFam" id="1.10.510.10:FF:000571">
    <property type="entry name" value="Maternal embryonic leucine zipper kinase"/>
    <property type="match status" value="1"/>
</dbReference>
<dbReference type="SMART" id="SM00220">
    <property type="entry name" value="S_TKc"/>
    <property type="match status" value="1"/>
</dbReference>
<evidence type="ECO:0000256" key="1">
    <source>
        <dbReference type="ARBA" id="ARBA00022741"/>
    </source>
</evidence>
<feature type="compositionally biased region" description="Low complexity" evidence="3">
    <location>
        <begin position="897"/>
        <end position="914"/>
    </location>
</feature>
<dbReference type="GO" id="GO:0005737">
    <property type="term" value="C:cytoplasm"/>
    <property type="evidence" value="ECO:0007669"/>
    <property type="project" value="TreeGrafter"/>
</dbReference>